<gene>
    <name evidence="2" type="ORF">RT717_12120</name>
</gene>
<name>A0ABZ0IZM1_9BACT</name>
<feature type="transmembrane region" description="Helical" evidence="1">
    <location>
        <begin position="123"/>
        <end position="142"/>
    </location>
</feature>
<proteinExistence type="predicted"/>
<dbReference type="Proteomes" id="UP001302349">
    <property type="component" value="Chromosome"/>
</dbReference>
<organism evidence="2 3">
    <name type="scientific">Imperialibacter roseus</name>
    <dbReference type="NCBI Taxonomy" id="1324217"/>
    <lineage>
        <taxon>Bacteria</taxon>
        <taxon>Pseudomonadati</taxon>
        <taxon>Bacteroidota</taxon>
        <taxon>Cytophagia</taxon>
        <taxon>Cytophagales</taxon>
        <taxon>Flammeovirgaceae</taxon>
        <taxon>Imperialibacter</taxon>
    </lineage>
</organism>
<keyword evidence="3" id="KW-1185">Reference proteome</keyword>
<evidence type="ECO:0000313" key="2">
    <source>
        <dbReference type="EMBL" id="WOK09385.1"/>
    </source>
</evidence>
<dbReference type="EMBL" id="CP136051">
    <property type="protein sequence ID" value="WOK09385.1"/>
    <property type="molecule type" value="Genomic_DNA"/>
</dbReference>
<keyword evidence="1" id="KW-1133">Transmembrane helix</keyword>
<dbReference type="RefSeq" id="WP_317492004.1">
    <property type="nucleotide sequence ID" value="NZ_CP136051.1"/>
</dbReference>
<protein>
    <recommendedName>
        <fullName evidence="4">Sensor domain-containing protein</fullName>
    </recommendedName>
</protein>
<evidence type="ECO:0008006" key="4">
    <source>
        <dbReference type="Google" id="ProtNLM"/>
    </source>
</evidence>
<feature type="transmembrane region" description="Helical" evidence="1">
    <location>
        <begin position="43"/>
        <end position="60"/>
    </location>
</feature>
<sequence length="218" mass="25015">MERSIEAIWKEGFLVSDALVAPKINQLYSQKSKHIVDKFKRMFEINLIAILIFSVVLLPVSFLFGMAYMGVPMFLLLNAVAVVNKRLSNGLKKIDKSVSSYQYLKAFDGWMKEQISINTKMSAFNYPWVFLSMLAGFWFFEIDGRMLGDALMNKILTHYPDTYLVGGISLIGIIGVMLAVFLLAFFGGRLYKFELKLIYGNVMNRLQEMLADMEELRR</sequence>
<evidence type="ECO:0000256" key="1">
    <source>
        <dbReference type="SAM" id="Phobius"/>
    </source>
</evidence>
<accession>A0ABZ0IZM1</accession>
<keyword evidence="1" id="KW-0812">Transmembrane</keyword>
<feature type="transmembrane region" description="Helical" evidence="1">
    <location>
        <begin position="162"/>
        <end position="186"/>
    </location>
</feature>
<evidence type="ECO:0000313" key="3">
    <source>
        <dbReference type="Proteomes" id="UP001302349"/>
    </source>
</evidence>
<reference evidence="2 3" key="1">
    <citation type="journal article" date="2023" name="Microbiol. Resour. Announc.">
        <title>Complete Genome Sequence of Imperialibacter roseus strain P4T.</title>
        <authorList>
            <person name="Tizabi D.R."/>
            <person name="Bachvaroff T."/>
            <person name="Hill R.T."/>
        </authorList>
    </citation>
    <scope>NUCLEOTIDE SEQUENCE [LARGE SCALE GENOMIC DNA]</scope>
    <source>
        <strain evidence="2 3">P4T</strain>
    </source>
</reference>
<keyword evidence="1" id="KW-0472">Membrane</keyword>